<dbReference type="NCBIfam" id="TIGR01843">
    <property type="entry name" value="type_I_hlyD"/>
    <property type="match status" value="1"/>
</dbReference>
<evidence type="ECO:0000256" key="3">
    <source>
        <dbReference type="ARBA" id="ARBA00022448"/>
    </source>
</evidence>
<dbReference type="RefSeq" id="WP_320291539.1">
    <property type="nucleotide sequence ID" value="NZ_JAVIIW010000098.1"/>
</dbReference>
<dbReference type="InterPro" id="IPR058625">
    <property type="entry name" value="MdtA-like_BSH"/>
</dbReference>
<organism evidence="14 15">
    <name type="scientific">Mesorhizobium album</name>
    <dbReference type="NCBI Taxonomy" id="3072314"/>
    <lineage>
        <taxon>Bacteria</taxon>
        <taxon>Pseudomonadati</taxon>
        <taxon>Pseudomonadota</taxon>
        <taxon>Alphaproteobacteria</taxon>
        <taxon>Hyphomicrobiales</taxon>
        <taxon>Phyllobacteriaceae</taxon>
        <taxon>Mesorhizobium</taxon>
    </lineage>
</organism>
<keyword evidence="4 9" id="KW-1003">Cell membrane</keyword>
<dbReference type="InterPro" id="IPR010129">
    <property type="entry name" value="T1SS_HlyD"/>
</dbReference>
<feature type="coiled-coil region" evidence="10">
    <location>
        <begin position="308"/>
        <end position="335"/>
    </location>
</feature>
<dbReference type="Gene3D" id="2.40.30.170">
    <property type="match status" value="1"/>
</dbReference>
<keyword evidence="3 9" id="KW-0813">Transport</keyword>
<dbReference type="Pfam" id="PF26002">
    <property type="entry name" value="Beta-barrel_AprE"/>
    <property type="match status" value="1"/>
</dbReference>
<dbReference type="Proteomes" id="UP001287059">
    <property type="component" value="Unassembled WGS sequence"/>
</dbReference>
<proteinExistence type="inferred from homology"/>
<comment type="similarity">
    <text evidence="2 9">Belongs to the membrane fusion protein (MFP) (TC 8.A.1) family.</text>
</comment>
<keyword evidence="6" id="KW-0812">Transmembrane</keyword>
<comment type="caution">
    <text evidence="14">The sequence shown here is derived from an EMBL/GenBank/DDBJ whole genome shotgun (WGS) entry which is preliminary data.</text>
</comment>
<reference evidence="14 15" key="1">
    <citation type="submission" date="2023-08" db="EMBL/GenBank/DDBJ databases">
        <title>Implementing the SeqCode for naming new Mesorhizobium species isolated from Vachellia karroo root nodules.</title>
        <authorList>
            <person name="Van Lill M."/>
        </authorList>
    </citation>
    <scope>NUCLEOTIDE SEQUENCE [LARGE SCALE GENOMIC DNA]</scope>
    <source>
        <strain evidence="14 15">VK24D</strain>
    </source>
</reference>
<sequence length="514" mass="54861">MNERTLPPLPPASPQPANRPATVISGRDREFLPAAIEILETPAPPLSVVTMLTICAFFAAALAWSFYGRLDVHAVAPGKIDTAGHAKVIQPFDPGKVVAIHVENGQRVKAGDLLLELDPAEPAAEENAQRDALNANLAEIARRHFAIATARAVLNGPAKSGDTNASELIVAQLAQAAADPEPRIVWGVELSEAMRLREASVLTADLDQLLGALQSLDKQILQKEATHQRLDMSIGYQNKVIETLTQLVSTRQEALDRAVGSKVNLYDSKQQLERSQSSLASDQGELIETDAALKQLASQKIMTLSQFVADNENKLADAERKADEAEQAVVKADARLARTRLYSPTDGIAQQIAVTTVGQVVTTGQQLLVVAPTKGALQVEALVANLDIGFVKPGQSAAIKVDAFPFTRFGVLHGTVTRVAPEAVEEQEAKRGLANAAAAANTAAAPASQAGQPQSFVFPVTIALEEQAMNINGQMIPLTSGMTVTVEIKTDSRRVIDYLLSPLAKVGSEAFRER</sequence>
<protein>
    <recommendedName>
        <fullName evidence="9">Membrane fusion protein (MFP) family protein</fullName>
    </recommendedName>
</protein>
<dbReference type="PANTHER" id="PTHR30386:SF27">
    <property type="entry name" value="MEMBRANE FUSION PROTEIN (MFP) FAMILY PROTEIN"/>
    <property type="match status" value="1"/>
</dbReference>
<dbReference type="InterPro" id="IPR050739">
    <property type="entry name" value="MFP"/>
</dbReference>
<keyword evidence="8" id="KW-0472">Membrane</keyword>
<evidence type="ECO:0000256" key="8">
    <source>
        <dbReference type="ARBA" id="ARBA00023136"/>
    </source>
</evidence>
<dbReference type="PRINTS" id="PR01490">
    <property type="entry name" value="RTXTOXIND"/>
</dbReference>
<evidence type="ECO:0000256" key="10">
    <source>
        <dbReference type="SAM" id="Coils"/>
    </source>
</evidence>
<gene>
    <name evidence="14" type="ORF">RFN28_34260</name>
</gene>
<evidence type="ECO:0000256" key="9">
    <source>
        <dbReference type="RuleBase" id="RU365093"/>
    </source>
</evidence>
<evidence type="ECO:0000259" key="12">
    <source>
        <dbReference type="Pfam" id="PF25917"/>
    </source>
</evidence>
<feature type="domain" description="AprE-like beta-barrel" evidence="13">
    <location>
        <begin position="377"/>
        <end position="490"/>
    </location>
</feature>
<comment type="subcellular location">
    <subcellularLocation>
        <location evidence="1 9">Cell inner membrane</location>
        <topology evidence="1 9">Single-pass membrane protein</topology>
    </subcellularLocation>
</comment>
<evidence type="ECO:0000256" key="7">
    <source>
        <dbReference type="ARBA" id="ARBA00022989"/>
    </source>
</evidence>
<name>A0ABU4YBX9_9HYPH</name>
<dbReference type="Pfam" id="PF25917">
    <property type="entry name" value="BSH_RND"/>
    <property type="match status" value="1"/>
</dbReference>
<evidence type="ECO:0000256" key="11">
    <source>
        <dbReference type="SAM" id="MobiDB-lite"/>
    </source>
</evidence>
<dbReference type="PANTHER" id="PTHR30386">
    <property type="entry name" value="MEMBRANE FUSION SUBUNIT OF EMRAB-TOLC MULTIDRUG EFFLUX PUMP"/>
    <property type="match status" value="1"/>
</dbReference>
<evidence type="ECO:0000256" key="4">
    <source>
        <dbReference type="ARBA" id="ARBA00022475"/>
    </source>
</evidence>
<dbReference type="Gene3D" id="2.40.50.100">
    <property type="match status" value="1"/>
</dbReference>
<feature type="domain" description="Multidrug resistance protein MdtA-like barrel-sandwich hybrid" evidence="12">
    <location>
        <begin position="95"/>
        <end position="370"/>
    </location>
</feature>
<keyword evidence="10" id="KW-0175">Coiled coil</keyword>
<evidence type="ECO:0000256" key="6">
    <source>
        <dbReference type="ARBA" id="ARBA00022692"/>
    </source>
</evidence>
<evidence type="ECO:0000259" key="13">
    <source>
        <dbReference type="Pfam" id="PF26002"/>
    </source>
</evidence>
<keyword evidence="7" id="KW-1133">Transmembrane helix</keyword>
<evidence type="ECO:0000313" key="14">
    <source>
        <dbReference type="EMBL" id="MDX8483459.1"/>
    </source>
</evidence>
<dbReference type="InterPro" id="IPR058982">
    <property type="entry name" value="Beta-barrel_AprE"/>
</dbReference>
<evidence type="ECO:0000256" key="1">
    <source>
        <dbReference type="ARBA" id="ARBA00004377"/>
    </source>
</evidence>
<keyword evidence="5 9" id="KW-0997">Cell inner membrane</keyword>
<evidence type="ECO:0000256" key="5">
    <source>
        <dbReference type="ARBA" id="ARBA00022519"/>
    </source>
</evidence>
<accession>A0ABU4YBX9</accession>
<evidence type="ECO:0000313" key="15">
    <source>
        <dbReference type="Proteomes" id="UP001287059"/>
    </source>
</evidence>
<keyword evidence="15" id="KW-1185">Reference proteome</keyword>
<dbReference type="EMBL" id="JAVIIW010000098">
    <property type="protein sequence ID" value="MDX8483459.1"/>
    <property type="molecule type" value="Genomic_DNA"/>
</dbReference>
<evidence type="ECO:0000256" key="2">
    <source>
        <dbReference type="ARBA" id="ARBA00009477"/>
    </source>
</evidence>
<feature type="region of interest" description="Disordered" evidence="11">
    <location>
        <begin position="1"/>
        <end position="23"/>
    </location>
</feature>